<keyword evidence="8" id="KW-1015">Disulfide bond</keyword>
<dbReference type="PATRIC" id="fig|48936.3.peg.1996"/>
<dbReference type="EMBL" id="JRVC01000008">
    <property type="protein sequence ID" value="KHS46752.1"/>
    <property type="molecule type" value="Genomic_DNA"/>
</dbReference>
<evidence type="ECO:0000256" key="1">
    <source>
        <dbReference type="ARBA" id="ARBA00004418"/>
    </source>
</evidence>
<evidence type="ECO:0000256" key="6">
    <source>
        <dbReference type="ARBA" id="ARBA00022982"/>
    </source>
</evidence>
<evidence type="ECO:0000256" key="9">
    <source>
        <dbReference type="SAM" id="SignalP"/>
    </source>
</evidence>
<protein>
    <submittedName>
        <fullName evidence="10">Amine dehydrogenase</fullName>
    </submittedName>
</protein>
<sequence>MTLQRKVARVVLGSMLTGALAGLHAMPAFAETVVPEAEEPGVMTLEPPKASWFYVRGGWGSAGSSIFDAGTGKMVGMVNTSRDSDMAIDPSGKFYYVAETIWSKVNRGTRQDLVSVYDSKTLKLVSEIPTPGRLIVGGFTTNFVLTDDGKTAYDYNFDPASSVNIIDMVKRKFVRAVELPGCAGMIPNPGVGFSSLCADGTIATVAIKGTTQDITRTEPFFDAAADPIFSNTVYDRKKKQAVMVSYTGLIRTASIGAKVEVSTPFSIQEAGGMKSADVKPLDIAWYPGGMQPVALHRPSGTLWVLMHKGEYWSHKEGAEEIWGVDLAARKLVKRIPVEGKPGNIQITQDDAAMIMVNGYKGDAQVIDSKTGEVKHEIENAGGGLITVVEPM</sequence>
<evidence type="ECO:0000313" key="11">
    <source>
        <dbReference type="Proteomes" id="UP000031338"/>
    </source>
</evidence>
<keyword evidence="6" id="KW-0249">Electron transport</keyword>
<keyword evidence="11" id="KW-1185">Reference proteome</keyword>
<feature type="chain" id="PRO_5002144953" evidence="9">
    <location>
        <begin position="31"/>
        <end position="391"/>
    </location>
</feature>
<dbReference type="PANTHER" id="PTHR47197:SF3">
    <property type="entry name" value="DIHYDRO-HEME D1 DEHYDROGENASE"/>
    <property type="match status" value="1"/>
</dbReference>
<keyword evidence="5" id="KW-0574">Periplasm</keyword>
<feature type="signal peptide" evidence="9">
    <location>
        <begin position="1"/>
        <end position="30"/>
    </location>
</feature>
<accession>A0A0B8ZKB0</accession>
<comment type="subcellular location">
    <subcellularLocation>
        <location evidence="1">Periplasm</location>
    </subcellularLocation>
</comment>
<reference evidence="10 11" key="1">
    <citation type="submission" date="2014-10" db="EMBL/GenBank/DDBJ databases">
        <title>Draft genome sequence of Novosphingobium subterraneum DSM 12447.</title>
        <authorList>
            <person name="Gan H.M."/>
            <person name="Gan H.Y."/>
            <person name="Savka M.A."/>
        </authorList>
    </citation>
    <scope>NUCLEOTIDE SEQUENCE [LARGE SCALE GENOMIC DNA]</scope>
    <source>
        <strain evidence="10 11">DSM 12447</strain>
    </source>
</reference>
<organism evidence="10 11">
    <name type="scientific">Novosphingobium subterraneum</name>
    <dbReference type="NCBI Taxonomy" id="48936"/>
    <lineage>
        <taxon>Bacteria</taxon>
        <taxon>Pseudomonadati</taxon>
        <taxon>Pseudomonadota</taxon>
        <taxon>Alphaproteobacteria</taxon>
        <taxon>Sphingomonadales</taxon>
        <taxon>Sphingomonadaceae</taxon>
        <taxon>Novosphingobium</taxon>
    </lineage>
</organism>
<name>A0A0B8ZKB0_9SPHN</name>
<dbReference type="InterPro" id="IPR015943">
    <property type="entry name" value="WD40/YVTN_repeat-like_dom_sf"/>
</dbReference>
<dbReference type="GO" id="GO:0030058">
    <property type="term" value="F:aliphatic amine dehydrogenase activity"/>
    <property type="evidence" value="ECO:0007669"/>
    <property type="project" value="InterPro"/>
</dbReference>
<comment type="caution">
    <text evidence="10">The sequence shown here is derived from an EMBL/GenBank/DDBJ whole genome shotgun (WGS) entry which is preliminary data.</text>
</comment>
<dbReference type="InterPro" id="IPR051200">
    <property type="entry name" value="Host-pathogen_enzymatic-act"/>
</dbReference>
<evidence type="ECO:0000256" key="2">
    <source>
        <dbReference type="ARBA" id="ARBA00010548"/>
    </source>
</evidence>
<dbReference type="SUPFAM" id="SSF50969">
    <property type="entry name" value="YVTN repeat-like/Quinoprotein amine dehydrogenase"/>
    <property type="match status" value="1"/>
</dbReference>
<dbReference type="AlphaFoldDB" id="A0A0B8ZKB0"/>
<dbReference type="GO" id="GO:0042597">
    <property type="term" value="C:periplasmic space"/>
    <property type="evidence" value="ECO:0007669"/>
    <property type="project" value="UniProtKB-SubCell"/>
</dbReference>
<keyword evidence="7" id="KW-0560">Oxidoreductase</keyword>
<proteinExistence type="inferred from homology"/>
<evidence type="ECO:0000256" key="5">
    <source>
        <dbReference type="ARBA" id="ARBA00022764"/>
    </source>
</evidence>
<dbReference type="Pfam" id="PF06433">
    <property type="entry name" value="Me-amine-dh_H"/>
    <property type="match status" value="1"/>
</dbReference>
<dbReference type="STRING" id="48936.NJ75_01988"/>
<evidence type="ECO:0000256" key="4">
    <source>
        <dbReference type="ARBA" id="ARBA00022729"/>
    </source>
</evidence>
<dbReference type="PANTHER" id="PTHR47197">
    <property type="entry name" value="PROTEIN NIRF"/>
    <property type="match status" value="1"/>
</dbReference>
<evidence type="ECO:0000256" key="3">
    <source>
        <dbReference type="ARBA" id="ARBA00022448"/>
    </source>
</evidence>
<dbReference type="InterPro" id="IPR011044">
    <property type="entry name" value="Quino_amine_DH_bsu"/>
</dbReference>
<keyword evidence="4 9" id="KW-0732">Signal</keyword>
<evidence type="ECO:0000256" key="7">
    <source>
        <dbReference type="ARBA" id="ARBA00023002"/>
    </source>
</evidence>
<evidence type="ECO:0000256" key="8">
    <source>
        <dbReference type="PIRSR" id="PIRSR609451-50"/>
    </source>
</evidence>
<dbReference type="InterPro" id="IPR009451">
    <property type="entry name" value="Metamine_DH_Hvc"/>
</dbReference>
<gene>
    <name evidence="10" type="ORF">NJ75_01988</name>
</gene>
<feature type="disulfide bond" evidence="8">
    <location>
        <begin position="182"/>
        <end position="197"/>
    </location>
</feature>
<evidence type="ECO:0000313" key="10">
    <source>
        <dbReference type="EMBL" id="KHS46752.1"/>
    </source>
</evidence>
<comment type="similarity">
    <text evidence="2">Belongs to the aromatic amine dehydrogenase heavy chain family.</text>
</comment>
<dbReference type="Gene3D" id="2.130.10.10">
    <property type="entry name" value="YVTN repeat-like/Quinoprotein amine dehydrogenase"/>
    <property type="match status" value="1"/>
</dbReference>
<dbReference type="Proteomes" id="UP000031338">
    <property type="component" value="Unassembled WGS sequence"/>
</dbReference>
<keyword evidence="3" id="KW-0813">Transport</keyword>